<feature type="transmembrane region" description="Helical" evidence="1">
    <location>
        <begin position="44"/>
        <end position="63"/>
    </location>
</feature>
<organism evidence="3 4">
    <name type="scientific">Subtercola boreus</name>
    <dbReference type="NCBI Taxonomy" id="120213"/>
    <lineage>
        <taxon>Bacteria</taxon>
        <taxon>Bacillati</taxon>
        <taxon>Actinomycetota</taxon>
        <taxon>Actinomycetes</taxon>
        <taxon>Micrococcales</taxon>
        <taxon>Microbacteriaceae</taxon>
        <taxon>Subtercola</taxon>
    </lineage>
</organism>
<keyword evidence="1" id="KW-0812">Transmembrane</keyword>
<evidence type="ECO:0000256" key="1">
    <source>
        <dbReference type="SAM" id="Phobius"/>
    </source>
</evidence>
<keyword evidence="1" id="KW-1133">Transmembrane helix</keyword>
<keyword evidence="1" id="KW-0472">Membrane</keyword>
<evidence type="ECO:0000259" key="2">
    <source>
        <dbReference type="Pfam" id="PF13828"/>
    </source>
</evidence>
<dbReference type="Proteomes" id="UP000256709">
    <property type="component" value="Unassembled WGS sequence"/>
</dbReference>
<evidence type="ECO:0000313" key="4">
    <source>
        <dbReference type="Proteomes" id="UP000256709"/>
    </source>
</evidence>
<reference evidence="3 4" key="1">
    <citation type="submission" date="2017-04" db="EMBL/GenBank/DDBJ databases">
        <title>Comparative genome analysis of Subtercola boreus.</title>
        <authorList>
            <person name="Cho Y.-J."/>
            <person name="Cho A."/>
            <person name="Kim O.-S."/>
            <person name="Lee J.-I."/>
        </authorList>
    </citation>
    <scope>NUCLEOTIDE SEQUENCE [LARGE SCALE GENOMIC DNA]</scope>
    <source>
        <strain evidence="3 4">P27444</strain>
    </source>
</reference>
<proteinExistence type="predicted"/>
<sequence>MTSATSAILVFALCLLVLAPLAVLGYRQTRRAAAATDPDVGSNFLAGMALLFGVLASPVGILFSHLSLRQIAQTGASGAGIATAGFYISYTLTVLQLALLLGIALSR</sequence>
<accession>A0A3E0W1C1</accession>
<feature type="transmembrane region" description="Helical" evidence="1">
    <location>
        <begin position="84"/>
        <end position="105"/>
    </location>
</feature>
<dbReference type="InterPro" id="IPR025241">
    <property type="entry name" value="DUF4190"/>
</dbReference>
<dbReference type="RefSeq" id="WP_116282074.1">
    <property type="nucleotide sequence ID" value="NZ_NBXA01000007.1"/>
</dbReference>
<gene>
    <name evidence="3" type="ORF">B7R21_04665</name>
</gene>
<feature type="domain" description="DUF4190" evidence="2">
    <location>
        <begin position="46"/>
        <end position="97"/>
    </location>
</feature>
<dbReference type="AlphaFoldDB" id="A0A3E0W1C1"/>
<comment type="caution">
    <text evidence="3">The sequence shown here is derived from an EMBL/GenBank/DDBJ whole genome shotgun (WGS) entry which is preliminary data.</text>
</comment>
<name>A0A3E0W1C1_9MICO</name>
<dbReference type="OrthoDB" id="4374883at2"/>
<dbReference type="EMBL" id="NBXA01000007">
    <property type="protein sequence ID" value="RFA15313.1"/>
    <property type="molecule type" value="Genomic_DNA"/>
</dbReference>
<protein>
    <recommendedName>
        <fullName evidence="2">DUF4190 domain-containing protein</fullName>
    </recommendedName>
</protein>
<evidence type="ECO:0000313" key="3">
    <source>
        <dbReference type="EMBL" id="RFA15313.1"/>
    </source>
</evidence>
<dbReference type="Pfam" id="PF13828">
    <property type="entry name" value="DUF4190"/>
    <property type="match status" value="1"/>
</dbReference>